<evidence type="ECO:0000313" key="2">
    <source>
        <dbReference type="EMBL" id="AZG75394.1"/>
    </source>
</evidence>
<dbReference type="Proteomes" id="UP000273982">
    <property type="component" value="Chromosome"/>
</dbReference>
<dbReference type="PANTHER" id="PTHR13939:SF0">
    <property type="entry name" value="NMN AMIDOHYDROLASE-LIKE PROTEIN YFAY"/>
    <property type="match status" value="1"/>
</dbReference>
<feature type="domain" description="MoaB/Mog" evidence="1">
    <location>
        <begin position="14"/>
        <end position="174"/>
    </location>
</feature>
<dbReference type="InterPro" id="IPR056596">
    <property type="entry name" value="FLAD1_M"/>
</dbReference>
<dbReference type="InterPro" id="IPR001453">
    <property type="entry name" value="MoaB/Mog_dom"/>
</dbReference>
<dbReference type="InterPro" id="IPR050101">
    <property type="entry name" value="CinA"/>
</dbReference>
<proteinExistence type="predicted"/>
<evidence type="ECO:0000259" key="1">
    <source>
        <dbReference type="SMART" id="SM00852"/>
    </source>
</evidence>
<dbReference type="InterPro" id="IPR036425">
    <property type="entry name" value="MoaB/Mog-like_dom_sf"/>
</dbReference>
<dbReference type="Gene3D" id="3.40.980.10">
    <property type="entry name" value="MoaB/Mog-like domain"/>
    <property type="match status" value="1"/>
</dbReference>
<dbReference type="Pfam" id="PF00994">
    <property type="entry name" value="MoCF_biosynth"/>
    <property type="match status" value="1"/>
</dbReference>
<dbReference type="CDD" id="cd00885">
    <property type="entry name" value="cinA"/>
    <property type="match status" value="1"/>
</dbReference>
<protein>
    <submittedName>
        <fullName evidence="2">Competence/damage-inducible protein A</fullName>
    </submittedName>
</protein>
<dbReference type="Pfam" id="PF24102">
    <property type="entry name" value="FLAD1_M"/>
    <property type="match status" value="1"/>
</dbReference>
<dbReference type="SMART" id="SM00852">
    <property type="entry name" value="MoCF_biosynth"/>
    <property type="match status" value="1"/>
</dbReference>
<organism evidence="2 3">
    <name type="scientific">Methylocystis rosea</name>
    <dbReference type="NCBI Taxonomy" id="173366"/>
    <lineage>
        <taxon>Bacteria</taxon>
        <taxon>Pseudomonadati</taxon>
        <taxon>Pseudomonadota</taxon>
        <taxon>Alphaproteobacteria</taxon>
        <taxon>Hyphomicrobiales</taxon>
        <taxon>Methylocystaceae</taxon>
        <taxon>Methylocystis</taxon>
    </lineage>
</organism>
<accession>A0A3G8M186</accession>
<reference evidence="2 3" key="1">
    <citation type="submission" date="2018-11" db="EMBL/GenBank/DDBJ databases">
        <title>Genome squencing of methanotrophic bacteria isolated from alkaline groundwater in Korea.</title>
        <authorList>
            <person name="Nguyen L.N."/>
        </authorList>
    </citation>
    <scope>NUCLEOTIDE SEQUENCE [LARGE SCALE GENOMIC DNA]</scope>
    <source>
        <strain evidence="2 3">GW6</strain>
    </source>
</reference>
<name>A0A3G8M186_9HYPH</name>
<dbReference type="KEGG" id="mros:EHO51_00770"/>
<dbReference type="SUPFAM" id="SSF53218">
    <property type="entry name" value="Molybdenum cofactor biosynthesis proteins"/>
    <property type="match status" value="1"/>
</dbReference>
<dbReference type="EMBL" id="CP034086">
    <property type="protein sequence ID" value="AZG75394.1"/>
    <property type="molecule type" value="Genomic_DNA"/>
</dbReference>
<sequence length="253" mass="26908">MAQETAGDRPASAAILVIGDEILSGRTQDVNTRYIANYLAQIGVDLREARIVPDETEAIVEALNALRARYTYVFTTGGIGPTHDDITADAVARAFGVEIGEDPRAIALLRERFSEAELNPARRRMARIPKGAELIFNAISKAPGFWIGNVIVMAGVPTIMQNMMDVVGPRLAAGPPVLVETVDAYGVPEGAYAAGLEAIARDHDGVSVGSYPSFTSAGFRNQIVLRSRDAALLARATAAARAMIASLSTEKAR</sequence>
<dbReference type="PANTHER" id="PTHR13939">
    <property type="entry name" value="NICOTINAMIDE-NUCLEOTIDE AMIDOHYDROLASE PNCC"/>
    <property type="match status" value="1"/>
</dbReference>
<gene>
    <name evidence="2" type="ORF">EHO51_00770</name>
</gene>
<evidence type="ECO:0000313" key="3">
    <source>
        <dbReference type="Proteomes" id="UP000273982"/>
    </source>
</evidence>
<dbReference type="AlphaFoldDB" id="A0A3G8M186"/>
<dbReference type="RefSeq" id="WP_124737283.1">
    <property type="nucleotide sequence ID" value="NZ_CP034086.1"/>
</dbReference>